<dbReference type="AlphaFoldDB" id="A0A6V7RW79"/>
<evidence type="ECO:0000313" key="3">
    <source>
        <dbReference type="EMBL" id="CAD2086365.1"/>
    </source>
</evidence>
<evidence type="ECO:0000256" key="2">
    <source>
        <dbReference type="SAM" id="SignalP"/>
    </source>
</evidence>
<protein>
    <submittedName>
        <fullName evidence="3">Fam-c protein</fullName>
    </submittedName>
</protein>
<evidence type="ECO:0000313" key="4">
    <source>
        <dbReference type="Proteomes" id="UP000515308"/>
    </source>
</evidence>
<name>A0A6V7RW79_PLAVN</name>
<accession>A0A6V7RW79</accession>
<gene>
    <name evidence="3" type="ORF">PVLDE_0402160</name>
</gene>
<evidence type="ECO:0000256" key="1">
    <source>
        <dbReference type="SAM" id="Coils"/>
    </source>
</evidence>
<dbReference type="Proteomes" id="UP000515308">
    <property type="component" value="Chromosome PVLDE_04"/>
</dbReference>
<keyword evidence="2" id="KW-0732">Signal</keyword>
<dbReference type="InterPro" id="IPR006488">
    <property type="entry name" value="PYST-C1_N"/>
</dbReference>
<reference evidence="3 4" key="1">
    <citation type="submission" date="2020-08" db="EMBL/GenBank/DDBJ databases">
        <authorList>
            <person name="Ramaprasad A."/>
        </authorList>
    </citation>
    <scope>NUCLEOTIDE SEQUENCE [LARGE SCALE GENOMIC DNA]</scope>
</reference>
<dbReference type="VEuPathDB" id="PlasmoDB:PVLDE_0402160"/>
<feature type="signal peptide" evidence="2">
    <location>
        <begin position="1"/>
        <end position="23"/>
    </location>
</feature>
<feature type="coiled-coil region" evidence="1">
    <location>
        <begin position="32"/>
        <end position="59"/>
    </location>
</feature>
<sequence>MNKSIFSLVCIILYALLAASIHCADLIEYEIKRKTKRAIKELLKRNEEDEARLKREARLKNGGIIDHLDAKDYEDISYHNEYINDNMHTRVYVNYDKEYNREDDKDGKDAKDSTYAKVLKCFNIFKGCKKKHSKFLYKLSKELSKQPSKLKPSNNLRLIITFK</sequence>
<organism evidence="3 4">
    <name type="scientific">Plasmodium vinckei lentum</name>
    <dbReference type="NCBI Taxonomy" id="138297"/>
    <lineage>
        <taxon>Eukaryota</taxon>
        <taxon>Sar</taxon>
        <taxon>Alveolata</taxon>
        <taxon>Apicomplexa</taxon>
        <taxon>Aconoidasida</taxon>
        <taxon>Haemosporida</taxon>
        <taxon>Plasmodiidae</taxon>
        <taxon>Plasmodium</taxon>
        <taxon>Plasmodium (Vinckeia)</taxon>
    </lineage>
</organism>
<dbReference type="EMBL" id="LR865366">
    <property type="protein sequence ID" value="CAD2086365.1"/>
    <property type="molecule type" value="Genomic_DNA"/>
</dbReference>
<dbReference type="NCBIfam" id="TIGR01601">
    <property type="entry name" value="PYST-C1"/>
    <property type="match status" value="1"/>
</dbReference>
<proteinExistence type="predicted"/>
<keyword evidence="1" id="KW-0175">Coiled coil</keyword>
<feature type="chain" id="PRO_5028278022" evidence="2">
    <location>
        <begin position="24"/>
        <end position="163"/>
    </location>
</feature>